<organism evidence="2 3">
    <name type="scientific">Dethiosulfatarculus sandiegensis</name>
    <dbReference type="NCBI Taxonomy" id="1429043"/>
    <lineage>
        <taxon>Bacteria</taxon>
        <taxon>Pseudomonadati</taxon>
        <taxon>Thermodesulfobacteriota</taxon>
        <taxon>Desulfarculia</taxon>
        <taxon>Desulfarculales</taxon>
        <taxon>Desulfarculaceae</taxon>
        <taxon>Dethiosulfatarculus</taxon>
    </lineage>
</organism>
<dbReference type="AlphaFoldDB" id="A0A0D2HPM8"/>
<comment type="caution">
    <text evidence="2">The sequence shown here is derived from an EMBL/GenBank/DDBJ whole genome shotgun (WGS) entry which is preliminary data.</text>
</comment>
<feature type="compositionally biased region" description="Basic residues" evidence="1">
    <location>
        <begin position="79"/>
        <end position="89"/>
    </location>
</feature>
<evidence type="ECO:0000313" key="2">
    <source>
        <dbReference type="EMBL" id="KIX12443.1"/>
    </source>
</evidence>
<name>A0A0D2HPM8_9BACT</name>
<dbReference type="EMBL" id="AZAC01000032">
    <property type="protein sequence ID" value="KIX12443.1"/>
    <property type="molecule type" value="Genomic_DNA"/>
</dbReference>
<proteinExistence type="predicted"/>
<sequence>MSRARRLDTITPKHRRLIITRQCALMRVSRSSFYYHGKGESPLNLKLMRLIDEQWLKAPFFGSRRMRKMGLEAVYPRPKTTRPHPKHPVYPHLPRGLAIDRPNQV</sequence>
<accession>A0A0D2HPM8</accession>
<dbReference type="InParanoid" id="A0A0D2HPM8"/>
<reference evidence="2 3" key="1">
    <citation type="submission" date="2013-11" db="EMBL/GenBank/DDBJ databases">
        <title>Metagenomic analysis of a methanogenic consortium involved in long chain n-alkane degradation.</title>
        <authorList>
            <person name="Davidova I.A."/>
            <person name="Callaghan A.V."/>
            <person name="Wawrik B."/>
            <person name="Pruitt S."/>
            <person name="Marks C."/>
            <person name="Duncan K.E."/>
            <person name="Suflita J.M."/>
        </authorList>
    </citation>
    <scope>NUCLEOTIDE SEQUENCE [LARGE SCALE GENOMIC DNA]</scope>
    <source>
        <strain evidence="2 3">SPR</strain>
    </source>
</reference>
<evidence type="ECO:0000256" key="1">
    <source>
        <dbReference type="SAM" id="MobiDB-lite"/>
    </source>
</evidence>
<keyword evidence="3" id="KW-1185">Reference proteome</keyword>
<dbReference type="Proteomes" id="UP000032233">
    <property type="component" value="Unassembled WGS sequence"/>
</dbReference>
<protein>
    <submittedName>
        <fullName evidence="2">Uncharacterized protein</fullName>
    </submittedName>
</protein>
<feature type="region of interest" description="Disordered" evidence="1">
    <location>
        <begin position="75"/>
        <end position="105"/>
    </location>
</feature>
<dbReference type="STRING" id="1429043.X474_19110"/>
<evidence type="ECO:0000313" key="3">
    <source>
        <dbReference type="Proteomes" id="UP000032233"/>
    </source>
</evidence>
<gene>
    <name evidence="2" type="ORF">X474_19110</name>
</gene>